<evidence type="ECO:0000256" key="4">
    <source>
        <dbReference type="ARBA" id="ARBA00022970"/>
    </source>
</evidence>
<dbReference type="GO" id="GO:0006865">
    <property type="term" value="P:amino acid transport"/>
    <property type="evidence" value="ECO:0007669"/>
    <property type="project" value="UniProtKB-KW"/>
</dbReference>
<dbReference type="AlphaFoldDB" id="A0A1H7HIB4"/>
<dbReference type="InterPro" id="IPR000709">
    <property type="entry name" value="Leu_Ile_Val-bd"/>
</dbReference>
<proteinExistence type="inferred from homology"/>
<keyword evidence="4" id="KW-0029">Amino-acid transport</keyword>
<dbReference type="Gene3D" id="3.40.50.2300">
    <property type="match status" value="2"/>
</dbReference>
<dbReference type="Pfam" id="PF13458">
    <property type="entry name" value="Peripla_BP_6"/>
    <property type="match status" value="1"/>
</dbReference>
<dbReference type="CDD" id="cd06342">
    <property type="entry name" value="PBP1_ABC_LIVBP-like"/>
    <property type="match status" value="1"/>
</dbReference>
<sequence length="421" mass="44335">MLARCIKDASCVVVRTGSDTFGAREHRAITLVLGLKLETYMNIKLQKLLPISAAAMLFASLATGAVADEVIKIGHVAPLTGGIAHLGKDNENGARLAVEEINAKGLTINGQKVTLQLDPQDDAADPRTATQVAQKLVDDKVVAVVGHLNSGTSIPASKIYSDAGIVQISPSATNPAYTQQGFKTTYRVVATDAQQGPALANYASKGLKVKSVAIVDDSTAYGQGLANEFEKTAKSLGMNVVSHDATNDKAVDFRAILTKIKGENPDAIMYGGMDATGGPFAKQAKQLGLRAKVLAGDGVCTDKLSDLAGDATDNIVCSEAGMALEKMAGGAAFQAKYQKRFGQPIQIYAPFTYDAVYIIVDAMKRANSTDPAKILAAMPSTDYKGVIGETTFDAKGDLKHGVISLYNYKAGKKTLLDVVEM</sequence>
<dbReference type="InterPro" id="IPR028082">
    <property type="entry name" value="Peripla_BP_I"/>
</dbReference>
<dbReference type="PANTHER" id="PTHR47151">
    <property type="entry name" value="LEU/ILE/VAL-BINDING ABC TRANSPORTER SUBUNIT"/>
    <property type="match status" value="1"/>
</dbReference>
<name>A0A1H7HIB4_9BURK</name>
<evidence type="ECO:0000256" key="3">
    <source>
        <dbReference type="ARBA" id="ARBA00022729"/>
    </source>
</evidence>
<organism evidence="6 7">
    <name type="scientific">Paraburkholderia caballeronis</name>
    <dbReference type="NCBI Taxonomy" id="416943"/>
    <lineage>
        <taxon>Bacteria</taxon>
        <taxon>Pseudomonadati</taxon>
        <taxon>Pseudomonadota</taxon>
        <taxon>Betaproteobacteria</taxon>
        <taxon>Burkholderiales</taxon>
        <taxon>Burkholderiaceae</taxon>
        <taxon>Paraburkholderia</taxon>
    </lineage>
</organism>
<comment type="similarity">
    <text evidence="1">Belongs to the leucine-binding protein family.</text>
</comment>
<gene>
    <name evidence="6" type="ORF">SAMN05192542_102287</name>
</gene>
<dbReference type="InterPro" id="IPR028081">
    <property type="entry name" value="Leu-bd"/>
</dbReference>
<keyword evidence="7" id="KW-1185">Reference proteome</keyword>
<evidence type="ECO:0000313" key="7">
    <source>
        <dbReference type="Proteomes" id="UP000199120"/>
    </source>
</evidence>
<dbReference type="PRINTS" id="PR00337">
    <property type="entry name" value="LEUILEVALBP"/>
</dbReference>
<feature type="domain" description="Leucine-binding protein" evidence="5">
    <location>
        <begin position="71"/>
        <end position="396"/>
    </location>
</feature>
<protein>
    <submittedName>
        <fullName evidence="6">Amino acid/amide ABC transporter substrate-binding protein, HAAT family</fullName>
    </submittedName>
</protein>
<keyword evidence="3" id="KW-0732">Signal</keyword>
<evidence type="ECO:0000256" key="2">
    <source>
        <dbReference type="ARBA" id="ARBA00022448"/>
    </source>
</evidence>
<evidence type="ECO:0000313" key="6">
    <source>
        <dbReference type="EMBL" id="SEK49908.1"/>
    </source>
</evidence>
<dbReference type="EMBL" id="FOAJ01000002">
    <property type="protein sequence ID" value="SEK49908.1"/>
    <property type="molecule type" value="Genomic_DNA"/>
</dbReference>
<reference evidence="7" key="1">
    <citation type="submission" date="2016-10" db="EMBL/GenBank/DDBJ databases">
        <authorList>
            <person name="Varghese N."/>
            <person name="Submissions S."/>
        </authorList>
    </citation>
    <scope>NUCLEOTIDE SEQUENCE [LARGE SCALE GENOMIC DNA]</scope>
    <source>
        <strain evidence="7">LMG 26416</strain>
    </source>
</reference>
<keyword evidence="2" id="KW-0813">Transport</keyword>
<accession>A0A1H7HIB4</accession>
<dbReference type="Proteomes" id="UP000199120">
    <property type="component" value="Unassembled WGS sequence"/>
</dbReference>
<dbReference type="STRING" id="416943.SAMN05445871_0022"/>
<dbReference type="PANTHER" id="PTHR47151:SF2">
    <property type="entry name" value="AMINO ACID BINDING PROTEIN"/>
    <property type="match status" value="1"/>
</dbReference>
<evidence type="ECO:0000259" key="5">
    <source>
        <dbReference type="Pfam" id="PF13458"/>
    </source>
</evidence>
<evidence type="ECO:0000256" key="1">
    <source>
        <dbReference type="ARBA" id="ARBA00010062"/>
    </source>
</evidence>
<dbReference type="SUPFAM" id="SSF53822">
    <property type="entry name" value="Periplasmic binding protein-like I"/>
    <property type="match status" value="1"/>
</dbReference>